<evidence type="ECO:0000313" key="7">
    <source>
        <dbReference type="Proteomes" id="UP000546162"/>
    </source>
</evidence>
<dbReference type="PROSITE" id="PS50975">
    <property type="entry name" value="ATP_GRASP"/>
    <property type="match status" value="1"/>
</dbReference>
<dbReference type="PANTHER" id="PTHR43585:SF2">
    <property type="entry name" value="ATP-GRASP ENZYME FSQD"/>
    <property type="match status" value="1"/>
</dbReference>
<keyword evidence="7" id="KW-1185">Reference proteome</keyword>
<organism evidence="6 7">
    <name type="scientific">Actinoplanes octamycinicus</name>
    <dbReference type="NCBI Taxonomy" id="135948"/>
    <lineage>
        <taxon>Bacteria</taxon>
        <taxon>Bacillati</taxon>
        <taxon>Actinomycetota</taxon>
        <taxon>Actinomycetes</taxon>
        <taxon>Micromonosporales</taxon>
        <taxon>Micromonosporaceae</taxon>
        <taxon>Actinoplanes</taxon>
    </lineage>
</organism>
<dbReference type="Pfam" id="PF18603">
    <property type="entry name" value="LAL_C2"/>
    <property type="match status" value="1"/>
</dbReference>
<dbReference type="Pfam" id="PF13535">
    <property type="entry name" value="ATP-grasp_4"/>
    <property type="match status" value="1"/>
</dbReference>
<dbReference type="AlphaFoldDB" id="A0A7W7GVR0"/>
<evidence type="ECO:0000256" key="3">
    <source>
        <dbReference type="ARBA" id="ARBA00022840"/>
    </source>
</evidence>
<dbReference type="GO" id="GO:0046872">
    <property type="term" value="F:metal ion binding"/>
    <property type="evidence" value="ECO:0007669"/>
    <property type="project" value="InterPro"/>
</dbReference>
<dbReference type="InterPro" id="IPR052032">
    <property type="entry name" value="ATP-dep_AA_Ligase"/>
</dbReference>
<evidence type="ECO:0000259" key="5">
    <source>
        <dbReference type="PROSITE" id="PS50975"/>
    </source>
</evidence>
<dbReference type="GO" id="GO:0016874">
    <property type="term" value="F:ligase activity"/>
    <property type="evidence" value="ECO:0007669"/>
    <property type="project" value="UniProtKB-KW"/>
</dbReference>
<feature type="domain" description="ATP-grasp" evidence="5">
    <location>
        <begin position="107"/>
        <end position="306"/>
    </location>
</feature>
<name>A0A7W7GVR0_9ACTN</name>
<protein>
    <submittedName>
        <fullName evidence="6">Biotin carboxylase</fullName>
    </submittedName>
</protein>
<dbReference type="InterPro" id="IPR040570">
    <property type="entry name" value="LAL_C2"/>
</dbReference>
<dbReference type="SMART" id="SM01209">
    <property type="entry name" value="GARS_A"/>
    <property type="match status" value="1"/>
</dbReference>
<evidence type="ECO:0000256" key="1">
    <source>
        <dbReference type="ARBA" id="ARBA00022598"/>
    </source>
</evidence>
<gene>
    <name evidence="6" type="ORF">BJY16_002605</name>
</gene>
<proteinExistence type="predicted"/>
<accession>A0A7W7GVR0</accession>
<dbReference type="SUPFAM" id="SSF56059">
    <property type="entry name" value="Glutathione synthetase ATP-binding domain-like"/>
    <property type="match status" value="1"/>
</dbReference>
<sequence length="409" mass="42889">MAKILLLGSGRDVYREYLLASVAADHDVVLVQDGPVTWQRRHLTAAHHVAPDDPQAILRVARDESVDGVLTWMESWVESAAAVSTALRLPGHPVLSARASRDKHRMRQVWAAAGVPSARSILVTDEAQAGRAAAEIGYPVVVKPRALAASVGVTLARSPAELRRAYAVAAGAGLDRFENAVPGVLVEEYLDGPEISVESVVVRGGRVRPVAVTEKRTGLPPGFEELGHLVSGARRAEQLASVRRVVEAAHDALGLCEGTTHAELRLTDRGPRLVELAARLGGDLIPRLVGLATGIDLGAAAAAAALGEDPLLTATRRDSAGIVFRYPDRAGEVARLDPVPVLPGVVEAAWTAPVGTRVALPPDGFIGRLGYAIAVAGDDATCRERLDRAHAALVPVLAGQPELAGAGSR</sequence>
<dbReference type="RefSeq" id="WP_185039721.1">
    <property type="nucleotide sequence ID" value="NZ_BAABFG010000005.1"/>
</dbReference>
<keyword evidence="3 4" id="KW-0067">ATP-binding</keyword>
<evidence type="ECO:0000313" key="6">
    <source>
        <dbReference type="EMBL" id="MBB4739146.1"/>
    </source>
</evidence>
<dbReference type="PANTHER" id="PTHR43585">
    <property type="entry name" value="FUMIPYRROLE BIOSYNTHESIS PROTEIN C"/>
    <property type="match status" value="1"/>
</dbReference>
<dbReference type="GO" id="GO:0005524">
    <property type="term" value="F:ATP binding"/>
    <property type="evidence" value="ECO:0007669"/>
    <property type="project" value="UniProtKB-UniRule"/>
</dbReference>
<evidence type="ECO:0000256" key="4">
    <source>
        <dbReference type="PROSITE-ProRule" id="PRU00409"/>
    </source>
</evidence>
<dbReference type="Gene3D" id="3.40.50.20">
    <property type="match status" value="1"/>
</dbReference>
<reference evidence="6 7" key="1">
    <citation type="submission" date="2020-08" db="EMBL/GenBank/DDBJ databases">
        <title>Sequencing the genomes of 1000 actinobacteria strains.</title>
        <authorList>
            <person name="Klenk H.-P."/>
        </authorList>
    </citation>
    <scope>NUCLEOTIDE SEQUENCE [LARGE SCALE GENOMIC DNA]</scope>
    <source>
        <strain evidence="6 7">DSM 45809</strain>
    </source>
</reference>
<dbReference type="Proteomes" id="UP000546162">
    <property type="component" value="Unassembled WGS sequence"/>
</dbReference>
<dbReference type="Gene3D" id="3.30.470.20">
    <property type="entry name" value="ATP-grasp fold, B domain"/>
    <property type="match status" value="1"/>
</dbReference>
<dbReference type="EMBL" id="JACHNB010000001">
    <property type="protein sequence ID" value="MBB4739146.1"/>
    <property type="molecule type" value="Genomic_DNA"/>
</dbReference>
<comment type="caution">
    <text evidence="6">The sequence shown here is derived from an EMBL/GenBank/DDBJ whole genome shotgun (WGS) entry which is preliminary data.</text>
</comment>
<evidence type="ECO:0000256" key="2">
    <source>
        <dbReference type="ARBA" id="ARBA00022741"/>
    </source>
</evidence>
<dbReference type="InterPro" id="IPR011761">
    <property type="entry name" value="ATP-grasp"/>
</dbReference>
<keyword evidence="1" id="KW-0436">Ligase</keyword>
<keyword evidence="2 4" id="KW-0547">Nucleotide-binding</keyword>